<dbReference type="InterPro" id="IPR007318">
    <property type="entry name" value="Phopholipid_MeTrfase"/>
</dbReference>
<proteinExistence type="predicted"/>
<feature type="transmembrane region" description="Helical" evidence="5">
    <location>
        <begin position="38"/>
        <end position="61"/>
    </location>
</feature>
<dbReference type="PANTHER" id="PTHR12714">
    <property type="entry name" value="PROTEIN-S ISOPRENYLCYSTEINE O-METHYLTRANSFERASE"/>
    <property type="match status" value="1"/>
</dbReference>
<keyword evidence="7" id="KW-1185">Reference proteome</keyword>
<keyword evidence="6" id="KW-0489">Methyltransferase</keyword>
<keyword evidence="6" id="KW-0808">Transferase</keyword>
<evidence type="ECO:0000256" key="4">
    <source>
        <dbReference type="ARBA" id="ARBA00023136"/>
    </source>
</evidence>
<evidence type="ECO:0000256" key="5">
    <source>
        <dbReference type="SAM" id="Phobius"/>
    </source>
</evidence>
<evidence type="ECO:0000313" key="7">
    <source>
        <dbReference type="Proteomes" id="UP000239326"/>
    </source>
</evidence>
<dbReference type="Proteomes" id="UP000239326">
    <property type="component" value="Chromosome"/>
</dbReference>
<comment type="subcellular location">
    <subcellularLocation>
        <location evidence="1">Endomembrane system</location>
        <topology evidence="1">Multi-pass membrane protein</topology>
    </subcellularLocation>
</comment>
<organism evidence="6 7">
    <name type="scientific">Simplicispira suum</name>
    <dbReference type="NCBI Taxonomy" id="2109915"/>
    <lineage>
        <taxon>Bacteria</taxon>
        <taxon>Pseudomonadati</taxon>
        <taxon>Pseudomonadota</taxon>
        <taxon>Betaproteobacteria</taxon>
        <taxon>Burkholderiales</taxon>
        <taxon>Comamonadaceae</taxon>
        <taxon>Simplicispira</taxon>
    </lineage>
</organism>
<dbReference type="GO" id="GO:0008168">
    <property type="term" value="F:methyltransferase activity"/>
    <property type="evidence" value="ECO:0007669"/>
    <property type="project" value="UniProtKB-KW"/>
</dbReference>
<keyword evidence="3 5" id="KW-1133">Transmembrane helix</keyword>
<evidence type="ECO:0000256" key="3">
    <source>
        <dbReference type="ARBA" id="ARBA00022989"/>
    </source>
</evidence>
<dbReference type="PANTHER" id="PTHR12714:SF24">
    <property type="entry name" value="SLR1182 PROTEIN"/>
    <property type="match status" value="1"/>
</dbReference>
<evidence type="ECO:0000256" key="1">
    <source>
        <dbReference type="ARBA" id="ARBA00004127"/>
    </source>
</evidence>
<name>A0A2S0MWU5_9BURK</name>
<dbReference type="KEGG" id="simp:C6571_01640"/>
<dbReference type="AlphaFoldDB" id="A0A2S0MWU5"/>
<evidence type="ECO:0000313" key="6">
    <source>
        <dbReference type="EMBL" id="AVO40163.1"/>
    </source>
</evidence>
<dbReference type="EMBL" id="CP027669">
    <property type="protein sequence ID" value="AVO40163.1"/>
    <property type="molecule type" value="Genomic_DNA"/>
</dbReference>
<dbReference type="GO" id="GO:0032259">
    <property type="term" value="P:methylation"/>
    <property type="evidence" value="ECO:0007669"/>
    <property type="project" value="UniProtKB-KW"/>
</dbReference>
<protein>
    <submittedName>
        <fullName evidence="6">Protein-S-isoprenylcysteine methyltransferase</fullName>
    </submittedName>
</protein>
<accession>A0A2S0MWU5</accession>
<sequence length="154" mass="16520">MSQLELKIPPPLVAATVAAGMVSVALWVGPVLNLPVAFRLGGALALAVLGACLDVAGIWVFRQAKTTVNPMAPERSAKLVVRGVYRITRNPMYLGLVLILLGLALYLAAPWALLGPLAFAAYITRFQIVPEERAMAARFGADYAAYCAAVRRWL</sequence>
<gene>
    <name evidence="6" type="ORF">C6571_01640</name>
</gene>
<keyword evidence="2 5" id="KW-0812">Transmembrane</keyword>
<feature type="transmembrane region" description="Helical" evidence="5">
    <location>
        <begin position="12"/>
        <end position="32"/>
    </location>
</feature>
<evidence type="ECO:0000256" key="2">
    <source>
        <dbReference type="ARBA" id="ARBA00022692"/>
    </source>
</evidence>
<keyword evidence="4 5" id="KW-0472">Membrane</keyword>
<dbReference type="GO" id="GO:0012505">
    <property type="term" value="C:endomembrane system"/>
    <property type="evidence" value="ECO:0007669"/>
    <property type="project" value="UniProtKB-SubCell"/>
</dbReference>
<reference evidence="6 7" key="1">
    <citation type="submission" date="2018-03" db="EMBL/GenBank/DDBJ databases">
        <title>Genome sequencing of Simplicispira sp.</title>
        <authorList>
            <person name="Kim S.-J."/>
            <person name="Heo J."/>
            <person name="Kwon S.-W."/>
        </authorList>
    </citation>
    <scope>NUCLEOTIDE SEQUENCE [LARGE SCALE GENOMIC DNA]</scope>
    <source>
        <strain evidence="6 7">SC1-8</strain>
    </source>
</reference>
<dbReference type="Gene3D" id="1.20.120.1630">
    <property type="match status" value="1"/>
</dbReference>
<dbReference type="RefSeq" id="WP_106445156.1">
    <property type="nucleotide sequence ID" value="NZ_CP027669.1"/>
</dbReference>
<dbReference type="Pfam" id="PF04191">
    <property type="entry name" value="PEMT"/>
    <property type="match status" value="1"/>
</dbReference>
<dbReference type="OrthoDB" id="9811969at2"/>
<feature type="transmembrane region" description="Helical" evidence="5">
    <location>
        <begin position="92"/>
        <end position="113"/>
    </location>
</feature>